<reference evidence="2 3" key="1">
    <citation type="submission" date="2020-06" db="EMBL/GenBank/DDBJ databases">
        <authorList>
            <person name="Kang J."/>
        </authorList>
    </citation>
    <scope>NUCLEOTIDE SEQUENCE [LARGE SCALE GENOMIC DNA]</scope>
    <source>
        <strain evidence="2 3">DCY120</strain>
    </source>
</reference>
<sequence length="118" mass="12656">MRPDPAADSKQQSPVAEGDSQAPANKTTDSTAPATPNAPANNKQQQPAQQQGETQTGATASNANWKANFEKSLKDNYNVTPSKYVNIGNGYWQVWVKEADTGAYPYITVNQNTGNCHG</sequence>
<name>A0A850RAR7_9LACO</name>
<dbReference type="EMBL" id="JABZEC010000003">
    <property type="protein sequence ID" value="NVY96426.1"/>
    <property type="molecule type" value="Genomic_DNA"/>
</dbReference>
<evidence type="ECO:0000313" key="2">
    <source>
        <dbReference type="EMBL" id="NVY96426.1"/>
    </source>
</evidence>
<gene>
    <name evidence="2" type="ORF">HU830_04470</name>
</gene>
<dbReference type="Proteomes" id="UP000563523">
    <property type="component" value="Unassembled WGS sequence"/>
</dbReference>
<dbReference type="AlphaFoldDB" id="A0A850RAR7"/>
<keyword evidence="3" id="KW-1185">Reference proteome</keyword>
<proteinExistence type="predicted"/>
<protein>
    <submittedName>
        <fullName evidence="2">Uncharacterized protein</fullName>
    </submittedName>
</protein>
<evidence type="ECO:0000313" key="3">
    <source>
        <dbReference type="Proteomes" id="UP000563523"/>
    </source>
</evidence>
<accession>A0A850RAR7</accession>
<feature type="compositionally biased region" description="Low complexity" evidence="1">
    <location>
        <begin position="27"/>
        <end position="60"/>
    </location>
</feature>
<dbReference type="RefSeq" id="WP_176942585.1">
    <property type="nucleotide sequence ID" value="NZ_JABZEC010000003.1"/>
</dbReference>
<feature type="region of interest" description="Disordered" evidence="1">
    <location>
        <begin position="1"/>
        <end position="63"/>
    </location>
</feature>
<organism evidence="2 3">
    <name type="scientific">Bombilactobacillus apium</name>
    <dbReference type="NCBI Taxonomy" id="2675299"/>
    <lineage>
        <taxon>Bacteria</taxon>
        <taxon>Bacillati</taxon>
        <taxon>Bacillota</taxon>
        <taxon>Bacilli</taxon>
        <taxon>Lactobacillales</taxon>
        <taxon>Lactobacillaceae</taxon>
        <taxon>Bombilactobacillus</taxon>
    </lineage>
</organism>
<evidence type="ECO:0000256" key="1">
    <source>
        <dbReference type="SAM" id="MobiDB-lite"/>
    </source>
</evidence>
<comment type="caution">
    <text evidence="2">The sequence shown here is derived from an EMBL/GenBank/DDBJ whole genome shotgun (WGS) entry which is preliminary data.</text>
</comment>